<proteinExistence type="predicted"/>
<accession>A0A0G4FHQ4</accession>
<sequence length="229" mass="24172">MTNQSNKGRKKKENHSGKDEESGKESDGDTPTDVQTAENPHSLEVPSSSSSSSPLPPTLQENDAEQGDALSLYEGVGEVEEKACTEEGSYSVDGHQSDGDTLTLETAENPPSLEVPSSSSSSSPLSPTLQENDAKQGDALSLHEEVGEVEKKACMEEGSYSVDGHQSDGDTLTLETAKNPPSLEVPFSSSSSSPLPPTLQENDAEQGEAALHEAVSELMEENSCSFKAE</sequence>
<gene>
    <name evidence="2" type="ORF">Cvel_17067</name>
</gene>
<feature type="compositionally biased region" description="Basic and acidic residues" evidence="1">
    <location>
        <begin position="132"/>
        <end position="155"/>
    </location>
</feature>
<protein>
    <submittedName>
        <fullName evidence="2">Uncharacterized protein</fullName>
    </submittedName>
</protein>
<feature type="compositionally biased region" description="Basic and acidic residues" evidence="1">
    <location>
        <begin position="14"/>
        <end position="27"/>
    </location>
</feature>
<dbReference type="VEuPathDB" id="CryptoDB:Cvel_17067"/>
<reference evidence="2" key="1">
    <citation type="submission" date="2014-11" db="EMBL/GenBank/DDBJ databases">
        <authorList>
            <person name="Otto D Thomas"/>
            <person name="Naeem Raeece"/>
        </authorList>
    </citation>
    <scope>NUCLEOTIDE SEQUENCE</scope>
</reference>
<evidence type="ECO:0000313" key="2">
    <source>
        <dbReference type="EMBL" id="CEM13000.1"/>
    </source>
</evidence>
<evidence type="ECO:0000256" key="1">
    <source>
        <dbReference type="SAM" id="MobiDB-lite"/>
    </source>
</evidence>
<feature type="region of interest" description="Disordered" evidence="1">
    <location>
        <begin position="1"/>
        <end position="207"/>
    </location>
</feature>
<organism evidence="2">
    <name type="scientific">Chromera velia CCMP2878</name>
    <dbReference type="NCBI Taxonomy" id="1169474"/>
    <lineage>
        <taxon>Eukaryota</taxon>
        <taxon>Sar</taxon>
        <taxon>Alveolata</taxon>
        <taxon>Colpodellida</taxon>
        <taxon>Chromeraceae</taxon>
        <taxon>Chromera</taxon>
    </lineage>
</organism>
<feature type="compositionally biased region" description="Low complexity" evidence="1">
    <location>
        <begin position="110"/>
        <end position="127"/>
    </location>
</feature>
<feature type="compositionally biased region" description="Low complexity" evidence="1">
    <location>
        <begin position="180"/>
        <end position="193"/>
    </location>
</feature>
<dbReference type="EMBL" id="CDMZ01000380">
    <property type="protein sequence ID" value="CEM13000.1"/>
    <property type="molecule type" value="Genomic_DNA"/>
</dbReference>
<dbReference type="AlphaFoldDB" id="A0A0G4FHQ4"/>
<name>A0A0G4FHQ4_9ALVE</name>